<keyword evidence="4" id="KW-1185">Reference proteome</keyword>
<organism evidence="2 3">
    <name type="scientific">Oerskovia turbata</name>
    <dbReference type="NCBI Taxonomy" id="1713"/>
    <lineage>
        <taxon>Bacteria</taxon>
        <taxon>Bacillati</taxon>
        <taxon>Actinomycetota</taxon>
        <taxon>Actinomycetes</taxon>
        <taxon>Micrococcales</taxon>
        <taxon>Cellulomonadaceae</taxon>
        <taxon>Oerskovia</taxon>
    </lineage>
</organism>
<evidence type="ECO:0000313" key="2">
    <source>
        <dbReference type="EMBL" id="RXR32710.1"/>
    </source>
</evidence>
<accession>A0A4Q1KSX3</accession>
<evidence type="ECO:0000313" key="1">
    <source>
        <dbReference type="EMBL" id="RXR25349.1"/>
    </source>
</evidence>
<dbReference type="AlphaFoldDB" id="A0A4Q1KSX3"/>
<dbReference type="Proteomes" id="UP000290517">
    <property type="component" value="Unassembled WGS sequence"/>
</dbReference>
<dbReference type="EMBL" id="SDJQ01000017">
    <property type="protein sequence ID" value="RXR32710.1"/>
    <property type="molecule type" value="Genomic_DNA"/>
</dbReference>
<name>A0A4Q1KSX3_9CELL</name>
<evidence type="ECO:0000313" key="4">
    <source>
        <dbReference type="Proteomes" id="UP000290517"/>
    </source>
</evidence>
<dbReference type="RefSeq" id="WP_030150267.1">
    <property type="nucleotide sequence ID" value="NZ_JOFV01000003.1"/>
</dbReference>
<proteinExistence type="predicted"/>
<evidence type="ECO:0000313" key="3">
    <source>
        <dbReference type="Proteomes" id="UP000289805"/>
    </source>
</evidence>
<reference evidence="3 4" key="1">
    <citation type="submission" date="2019-01" db="EMBL/GenBank/DDBJ databases">
        <title>Oerskovia turbata Genome sequencing and assembly.</title>
        <authorList>
            <person name="Dou T."/>
        </authorList>
    </citation>
    <scope>NUCLEOTIDE SEQUENCE [LARGE SCALE GENOMIC DNA]</scope>
    <source>
        <strain evidence="2 3">JCM12123</strain>
        <strain evidence="1 4">JCM3160</strain>
    </source>
</reference>
<dbReference type="Proteomes" id="UP000289805">
    <property type="component" value="Unassembled WGS sequence"/>
</dbReference>
<gene>
    <name evidence="1" type="ORF">EQW73_10880</name>
    <name evidence="2" type="ORF">EQW78_13305</name>
</gene>
<dbReference type="EMBL" id="SDJR01000006">
    <property type="protein sequence ID" value="RXR25349.1"/>
    <property type="molecule type" value="Genomic_DNA"/>
</dbReference>
<sequence>MKRTVFRETVTLVTCAAPRRLDRARRRHGGHARRDRSGADDTWCLQVNVVDTDARRDVPHEVDGVAVVVRVTGHVGAG</sequence>
<comment type="caution">
    <text evidence="2">The sequence shown here is derived from an EMBL/GenBank/DDBJ whole genome shotgun (WGS) entry which is preliminary data.</text>
</comment>
<protein>
    <submittedName>
        <fullName evidence="2">Uncharacterized protein</fullName>
    </submittedName>
</protein>